<evidence type="ECO:0000256" key="2">
    <source>
        <dbReference type="SAM" id="SignalP"/>
    </source>
</evidence>
<dbReference type="Pfam" id="PF01471">
    <property type="entry name" value="PG_binding_1"/>
    <property type="match status" value="1"/>
</dbReference>
<reference evidence="4 5" key="1">
    <citation type="submission" date="2017-11" db="EMBL/GenBank/DDBJ databases">
        <title>Revised Sequence and Annotation of the Rhodobaca barguzinensis strain alga05 Genome.</title>
        <authorList>
            <person name="Kopejtka K."/>
            <person name="Tomasch J.M."/>
            <person name="Bunk B."/>
            <person name="Koblizek M."/>
        </authorList>
    </citation>
    <scope>NUCLEOTIDE SEQUENCE [LARGE SCALE GENOMIC DNA]</scope>
    <source>
        <strain evidence="5">alga05</strain>
    </source>
</reference>
<dbReference type="KEGG" id="rbg:BG454_09160"/>
<keyword evidence="2" id="KW-0732">Signal</keyword>
<dbReference type="InterPro" id="IPR002477">
    <property type="entry name" value="Peptidoglycan-bd-like"/>
</dbReference>
<protein>
    <submittedName>
        <fullName evidence="4">Peptidoglycan-binding protein</fullName>
    </submittedName>
</protein>
<dbReference type="EMBL" id="CP024899">
    <property type="protein sequence ID" value="ATX65966.1"/>
    <property type="molecule type" value="Genomic_DNA"/>
</dbReference>
<dbReference type="Proteomes" id="UP000228948">
    <property type="component" value="Chromosome"/>
</dbReference>
<evidence type="ECO:0000259" key="3">
    <source>
        <dbReference type="Pfam" id="PF01471"/>
    </source>
</evidence>
<keyword evidence="5" id="KW-1185">Reference proteome</keyword>
<feature type="domain" description="Peptidoglycan binding-like" evidence="3">
    <location>
        <begin position="75"/>
        <end position="123"/>
    </location>
</feature>
<sequence length="557" mass="58786">MVFKYSLIAALSISTVAFPVTEARAQDGLVGGIIGGIIGGAIANQQRAQPQRAQPQRTTQQRTAPRPTVNTVQREQNRAVQTALNHFGWNVGTVDGAIGPRSREGISQYQAFLGFSGTGQLTEFERNILITAHQRAIIGGPQVAQAVSSHPQGMRGLLLMVRDEMSGRSPVQSAGNYGLPAAVANAVDEIAASSDPSSSQLVQRAGFIQLADLNGDGRTDYIIDTSVTGSAFWCSAQACTVQVFVSTPEGYVRNDFQAFNVTPAMFACTRGTCEMTDTQAPVMVAAPQTDAAQPSATTEVALSVPSAQPAARNPDAGSAEASPAIPSFFGGGQAERSLASHCNRVSLLTSANGGFTTQATMTDPLMVVNEQFCLARTYAIADGEELITKVQGATPEQIVTQCQQFAPTLRPHVSALSLQPRDEVMRSVGGFILESGMSPEQLAATARICLAVGYKLDDMDLSLGSALLLVAMGERAYGELLAHHLGQGYGATQREDLAAAWYEYGLDPAKQAVFAPMQPERDALLRAAVFGMSGEQPALTEDAGAEATVPVFMVPQD</sequence>
<dbReference type="RefSeq" id="WP_071480501.1">
    <property type="nucleotide sequence ID" value="NZ_CP024899.1"/>
</dbReference>
<feature type="chain" id="PRO_5014849454" evidence="2">
    <location>
        <begin position="26"/>
        <end position="557"/>
    </location>
</feature>
<proteinExistence type="predicted"/>
<feature type="region of interest" description="Disordered" evidence="1">
    <location>
        <begin position="304"/>
        <end position="324"/>
    </location>
</feature>
<gene>
    <name evidence="4" type="ORF">BG454_09160</name>
</gene>
<dbReference type="STRING" id="441209.GCA_001870665_01607"/>
<dbReference type="SUPFAM" id="SSF47090">
    <property type="entry name" value="PGBD-like"/>
    <property type="match status" value="1"/>
</dbReference>
<feature type="signal peptide" evidence="2">
    <location>
        <begin position="1"/>
        <end position="25"/>
    </location>
</feature>
<evidence type="ECO:0000313" key="5">
    <source>
        <dbReference type="Proteomes" id="UP000228948"/>
    </source>
</evidence>
<evidence type="ECO:0000256" key="1">
    <source>
        <dbReference type="SAM" id="MobiDB-lite"/>
    </source>
</evidence>
<evidence type="ECO:0000313" key="4">
    <source>
        <dbReference type="EMBL" id="ATX65966.1"/>
    </source>
</evidence>
<dbReference type="AlphaFoldDB" id="A0A2K8KAG4"/>
<feature type="compositionally biased region" description="Low complexity" evidence="1">
    <location>
        <begin position="45"/>
        <end position="68"/>
    </location>
</feature>
<name>A0A2K8KAG4_9RHOB</name>
<dbReference type="InterPro" id="IPR036365">
    <property type="entry name" value="PGBD-like_sf"/>
</dbReference>
<feature type="region of interest" description="Disordered" evidence="1">
    <location>
        <begin position="45"/>
        <end position="72"/>
    </location>
</feature>
<accession>A0A2K8KAG4</accession>
<dbReference type="OrthoDB" id="7444491at2"/>
<organism evidence="4 5">
    <name type="scientific">Roseinatronobacter bogoriensis subsp. barguzinensis</name>
    <dbReference type="NCBI Taxonomy" id="441209"/>
    <lineage>
        <taxon>Bacteria</taxon>
        <taxon>Pseudomonadati</taxon>
        <taxon>Pseudomonadota</taxon>
        <taxon>Alphaproteobacteria</taxon>
        <taxon>Rhodobacterales</taxon>
        <taxon>Paracoccaceae</taxon>
        <taxon>Roseinatronobacter</taxon>
    </lineage>
</organism>